<feature type="chain" id="PRO_5042566886" evidence="5">
    <location>
        <begin position="24"/>
        <end position="185"/>
    </location>
</feature>
<evidence type="ECO:0000259" key="6">
    <source>
        <dbReference type="Pfam" id="PF00419"/>
    </source>
</evidence>
<evidence type="ECO:0000256" key="3">
    <source>
        <dbReference type="ARBA" id="ARBA00022729"/>
    </source>
</evidence>
<sequence length="185" mass="18896">MKNLYLYTFIGTVLMGMSGMVLAAGATPPTPVIVSGGAIHFTGKVTNAPCAVGVVGPVDLGEITTRTFTAANTPGPQKNFKITLSNCDISTYKTLAIGFQGSTVPADNKILQITNSGPDTANGLGIQILDSNGAPLALDGSGESAAKTLINGANNISLTARYISTLATVSPGQADADVNFTLKYQ</sequence>
<name>A0AAJ1D1B5_PANAN</name>
<dbReference type="RefSeq" id="WP_028724121.1">
    <property type="nucleotide sequence ID" value="NZ_CP081342.1"/>
</dbReference>
<dbReference type="Pfam" id="PF00419">
    <property type="entry name" value="Fimbrial"/>
    <property type="match status" value="1"/>
</dbReference>
<dbReference type="InterPro" id="IPR050263">
    <property type="entry name" value="Bact_Fimbrial_Adh_Pro"/>
</dbReference>
<evidence type="ECO:0000256" key="1">
    <source>
        <dbReference type="ARBA" id="ARBA00004561"/>
    </source>
</evidence>
<dbReference type="AlphaFoldDB" id="A0AAJ1D1B5"/>
<dbReference type="Proteomes" id="UP001208888">
    <property type="component" value="Unassembled WGS sequence"/>
</dbReference>
<evidence type="ECO:0000313" key="7">
    <source>
        <dbReference type="EMBL" id="MCW0345408.1"/>
    </source>
</evidence>
<comment type="subcellular location">
    <subcellularLocation>
        <location evidence="1">Fimbrium</location>
    </subcellularLocation>
</comment>
<dbReference type="GO" id="GO:0009289">
    <property type="term" value="C:pilus"/>
    <property type="evidence" value="ECO:0007669"/>
    <property type="project" value="UniProtKB-SubCell"/>
</dbReference>
<protein>
    <submittedName>
        <fullName evidence="7">Type-1 fimbrial protein, A chain</fullName>
    </submittedName>
</protein>
<evidence type="ECO:0000313" key="8">
    <source>
        <dbReference type="Proteomes" id="UP001208888"/>
    </source>
</evidence>
<dbReference type="PANTHER" id="PTHR33420">
    <property type="entry name" value="FIMBRIAL SUBUNIT ELFA-RELATED"/>
    <property type="match status" value="1"/>
</dbReference>
<feature type="domain" description="Fimbrial-type adhesion" evidence="6">
    <location>
        <begin position="39"/>
        <end position="185"/>
    </location>
</feature>
<reference evidence="7" key="1">
    <citation type="submission" date="2022-06" db="EMBL/GenBank/DDBJ databases">
        <title>Dynamics of rice microbiomes reveals core vertical transmitted seed endophytes.</title>
        <authorList>
            <person name="Liao K."/>
            <person name="Zhang X."/>
        </authorList>
    </citation>
    <scope>NUCLEOTIDE SEQUENCE</scope>
    <source>
        <strain evidence="7">JT1-17</strain>
    </source>
</reference>
<comment type="caution">
    <text evidence="7">The sequence shown here is derived from an EMBL/GenBank/DDBJ whole genome shotgun (WGS) entry which is preliminary data.</text>
</comment>
<proteinExistence type="inferred from homology"/>
<organism evidence="7 8">
    <name type="scientific">Pantoea ananas</name>
    <name type="common">Erwinia uredovora</name>
    <dbReference type="NCBI Taxonomy" id="553"/>
    <lineage>
        <taxon>Bacteria</taxon>
        <taxon>Pseudomonadati</taxon>
        <taxon>Pseudomonadota</taxon>
        <taxon>Gammaproteobacteria</taxon>
        <taxon>Enterobacterales</taxon>
        <taxon>Erwiniaceae</taxon>
        <taxon>Pantoea</taxon>
    </lineage>
</organism>
<dbReference type="GO" id="GO:0043709">
    <property type="term" value="P:cell adhesion involved in single-species biofilm formation"/>
    <property type="evidence" value="ECO:0007669"/>
    <property type="project" value="TreeGrafter"/>
</dbReference>
<accession>A0AAJ1D1B5</accession>
<dbReference type="InterPro" id="IPR008966">
    <property type="entry name" value="Adhesion_dom_sf"/>
</dbReference>
<dbReference type="SUPFAM" id="SSF49401">
    <property type="entry name" value="Bacterial adhesins"/>
    <property type="match status" value="1"/>
</dbReference>
<dbReference type="EMBL" id="JANFVX010000014">
    <property type="protein sequence ID" value="MCW0345408.1"/>
    <property type="molecule type" value="Genomic_DNA"/>
</dbReference>
<dbReference type="InterPro" id="IPR000259">
    <property type="entry name" value="Adhesion_dom_fimbrial"/>
</dbReference>
<feature type="signal peptide" evidence="5">
    <location>
        <begin position="1"/>
        <end position="23"/>
    </location>
</feature>
<evidence type="ECO:0000256" key="2">
    <source>
        <dbReference type="ARBA" id="ARBA00006671"/>
    </source>
</evidence>
<keyword evidence="4" id="KW-0281">Fimbrium</keyword>
<dbReference type="PANTHER" id="PTHR33420:SF12">
    <property type="entry name" value="FIMBRIN-LIKE PROTEIN FIMI-RELATED"/>
    <property type="match status" value="1"/>
</dbReference>
<dbReference type="InterPro" id="IPR036937">
    <property type="entry name" value="Adhesion_dom_fimbrial_sf"/>
</dbReference>
<dbReference type="Gene3D" id="2.60.40.1090">
    <property type="entry name" value="Fimbrial-type adhesion domain"/>
    <property type="match status" value="1"/>
</dbReference>
<gene>
    <name evidence="7" type="ORF">NB703_003501</name>
</gene>
<evidence type="ECO:0000256" key="5">
    <source>
        <dbReference type="SAM" id="SignalP"/>
    </source>
</evidence>
<comment type="similarity">
    <text evidence="2">Belongs to the fimbrial protein family.</text>
</comment>
<keyword evidence="3 5" id="KW-0732">Signal</keyword>
<evidence type="ECO:0000256" key="4">
    <source>
        <dbReference type="ARBA" id="ARBA00023263"/>
    </source>
</evidence>